<keyword evidence="3" id="KW-1185">Reference proteome</keyword>
<dbReference type="EMBL" id="CP021780">
    <property type="protein sequence ID" value="ASA22475.1"/>
    <property type="molecule type" value="Genomic_DNA"/>
</dbReference>
<reference evidence="2 3" key="1">
    <citation type="submission" date="2017-06" db="EMBL/GenBank/DDBJ databases">
        <title>Complete genome sequence of Paenibacillus donghaensis KCTC 13049T isolated from East Sea sediment, South Korea.</title>
        <authorList>
            <person name="Jung B.K."/>
            <person name="Hong S.-J."/>
            <person name="Shin J.-H."/>
        </authorList>
    </citation>
    <scope>NUCLEOTIDE SEQUENCE [LARGE SCALE GENOMIC DNA]</scope>
    <source>
        <strain evidence="2 3">KCTC 13049</strain>
    </source>
</reference>
<dbReference type="Pfam" id="PF13215">
    <property type="entry name" value="DUF4023"/>
    <property type="match status" value="1"/>
</dbReference>
<dbReference type="RefSeq" id="WP_087916473.1">
    <property type="nucleotide sequence ID" value="NZ_CP021780.1"/>
</dbReference>
<organism evidence="2 3">
    <name type="scientific">Paenibacillus donghaensis</name>
    <dbReference type="NCBI Taxonomy" id="414771"/>
    <lineage>
        <taxon>Bacteria</taxon>
        <taxon>Bacillati</taxon>
        <taxon>Bacillota</taxon>
        <taxon>Bacilli</taxon>
        <taxon>Bacillales</taxon>
        <taxon>Paenibacillaceae</taxon>
        <taxon>Paenibacillus</taxon>
    </lineage>
</organism>
<evidence type="ECO:0000256" key="1">
    <source>
        <dbReference type="SAM" id="MobiDB-lite"/>
    </source>
</evidence>
<accession>A0A2Z2KEW4</accession>
<dbReference type="InterPro" id="IPR025097">
    <property type="entry name" value="DUF4023"/>
</dbReference>
<dbReference type="AlphaFoldDB" id="A0A2Z2KEW4"/>
<evidence type="ECO:0000313" key="2">
    <source>
        <dbReference type="EMBL" id="ASA22475.1"/>
    </source>
</evidence>
<feature type="region of interest" description="Disordered" evidence="1">
    <location>
        <begin position="1"/>
        <end position="42"/>
    </location>
</feature>
<dbReference type="OrthoDB" id="2631586at2"/>
<dbReference type="Proteomes" id="UP000249890">
    <property type="component" value="Chromosome"/>
</dbReference>
<evidence type="ECO:0000313" key="3">
    <source>
        <dbReference type="Proteomes" id="UP000249890"/>
    </source>
</evidence>
<protein>
    <submittedName>
        <fullName evidence="2">DUF4023 domain-containing protein</fullName>
    </submittedName>
</protein>
<name>A0A2Z2KEW4_9BACL</name>
<dbReference type="KEGG" id="pdh:B9T62_17810"/>
<sequence>MDTHEFVEKLHETQKKAKKNQQHQGKGTPNEKLPTKQHGTNK</sequence>
<proteinExistence type="predicted"/>
<gene>
    <name evidence="2" type="ORF">B9T62_17810</name>
</gene>
<feature type="compositionally biased region" description="Basic and acidic residues" evidence="1">
    <location>
        <begin position="1"/>
        <end position="15"/>
    </location>
</feature>